<gene>
    <name evidence="1" type="ORF">QYT958_LOCUS23180</name>
</gene>
<protein>
    <submittedName>
        <fullName evidence="1">Uncharacterized protein</fullName>
    </submittedName>
</protein>
<accession>A0A821NQX7</accession>
<feature type="non-terminal residue" evidence="1">
    <location>
        <position position="1"/>
    </location>
</feature>
<dbReference type="Proteomes" id="UP000663848">
    <property type="component" value="Unassembled WGS sequence"/>
</dbReference>
<dbReference type="AlphaFoldDB" id="A0A821NQX7"/>
<dbReference type="InterPro" id="IPR036425">
    <property type="entry name" value="MoaB/Mog-like_dom_sf"/>
</dbReference>
<reference evidence="1" key="1">
    <citation type="submission" date="2021-02" db="EMBL/GenBank/DDBJ databases">
        <authorList>
            <person name="Nowell W R."/>
        </authorList>
    </citation>
    <scope>NUCLEOTIDE SEQUENCE</scope>
</reference>
<sequence>MLYELNFEAICRFPANGSAFELEFLYNDHTLRDNTFYRNDGSAVGSERNWWFNPLPSSHHFVCSRSETVYLAAGTYVLDVGARLNYYSQIEVFNGQLTVKLTQYDLSQTTLVLLSSLLLEQQLHSTATNEHKRLAKEVKYELVPKKHKASRAPPSTVDFYSSDIIVDNDCIKSDIIELFSRFETLETNLLASSHDDLDGEHIAWLKNTNVSTTCYDDPTKDYSGRVASKVVLDNQTHVNETSLKFCDELRPNLILKTGGTGINSDDITPETNTPLVEDQCVVINIGTELPDTRR</sequence>
<organism evidence="1 2">
    <name type="scientific">Rotaria socialis</name>
    <dbReference type="NCBI Taxonomy" id="392032"/>
    <lineage>
        <taxon>Eukaryota</taxon>
        <taxon>Metazoa</taxon>
        <taxon>Spiralia</taxon>
        <taxon>Gnathifera</taxon>
        <taxon>Rotifera</taxon>
        <taxon>Eurotatoria</taxon>
        <taxon>Bdelloidea</taxon>
        <taxon>Philodinida</taxon>
        <taxon>Philodinidae</taxon>
        <taxon>Rotaria</taxon>
    </lineage>
</organism>
<evidence type="ECO:0000313" key="2">
    <source>
        <dbReference type="Proteomes" id="UP000663848"/>
    </source>
</evidence>
<name>A0A821NQX7_9BILA</name>
<proteinExistence type="predicted"/>
<comment type="caution">
    <text evidence="1">The sequence shown here is derived from an EMBL/GenBank/DDBJ whole genome shotgun (WGS) entry which is preliminary data.</text>
</comment>
<dbReference type="SUPFAM" id="SSF53218">
    <property type="entry name" value="Molybdenum cofactor biosynthesis proteins"/>
    <property type="match status" value="1"/>
</dbReference>
<dbReference type="Gene3D" id="3.40.980.10">
    <property type="entry name" value="MoaB/Mog-like domain"/>
    <property type="match status" value="1"/>
</dbReference>
<dbReference type="EMBL" id="CAJOBR010004628">
    <property type="protein sequence ID" value="CAF4789235.1"/>
    <property type="molecule type" value="Genomic_DNA"/>
</dbReference>
<evidence type="ECO:0000313" key="1">
    <source>
        <dbReference type="EMBL" id="CAF4789235.1"/>
    </source>
</evidence>